<dbReference type="Gene3D" id="3.40.50.2300">
    <property type="match status" value="1"/>
</dbReference>
<dbReference type="Proteomes" id="UP000435036">
    <property type="component" value="Unassembled WGS sequence"/>
</dbReference>
<dbReference type="OrthoDB" id="9789181at2"/>
<feature type="domain" description="Response regulatory" evidence="3">
    <location>
        <begin position="5"/>
        <end position="119"/>
    </location>
</feature>
<dbReference type="PROSITE" id="PS50110">
    <property type="entry name" value="RESPONSE_REGULATORY"/>
    <property type="match status" value="1"/>
</dbReference>
<dbReference type="GO" id="GO:0000160">
    <property type="term" value="P:phosphorelay signal transduction system"/>
    <property type="evidence" value="ECO:0007669"/>
    <property type="project" value="InterPro"/>
</dbReference>
<name>A0A6N8L1C5_9SPHI</name>
<accession>A0A6N8L1C5</accession>
<dbReference type="EMBL" id="WSQA01000013">
    <property type="protein sequence ID" value="MVZ63533.1"/>
    <property type="molecule type" value="Genomic_DNA"/>
</dbReference>
<dbReference type="AlphaFoldDB" id="A0A6N8L1C5"/>
<dbReference type="SMART" id="SM00448">
    <property type="entry name" value="REC"/>
    <property type="match status" value="1"/>
</dbReference>
<comment type="caution">
    <text evidence="4">The sequence shown here is derived from an EMBL/GenBank/DDBJ whole genome shotgun (WGS) entry which is preliminary data.</text>
</comment>
<reference evidence="4 5" key="1">
    <citation type="submission" date="2019-12" db="EMBL/GenBank/DDBJ databases">
        <authorList>
            <person name="Dong K."/>
        </authorList>
    </citation>
    <scope>NUCLEOTIDE SEQUENCE [LARGE SCALE GENOMIC DNA]</scope>
    <source>
        <strain evidence="4 5">JCM 31225</strain>
    </source>
</reference>
<evidence type="ECO:0000256" key="2">
    <source>
        <dbReference type="PROSITE-ProRule" id="PRU00169"/>
    </source>
</evidence>
<dbReference type="SUPFAM" id="SSF52172">
    <property type="entry name" value="CheY-like"/>
    <property type="match status" value="1"/>
</dbReference>
<feature type="modified residue" description="4-aspartylphosphate" evidence="2">
    <location>
        <position position="54"/>
    </location>
</feature>
<evidence type="ECO:0000256" key="1">
    <source>
        <dbReference type="ARBA" id="ARBA00022553"/>
    </source>
</evidence>
<evidence type="ECO:0000259" key="3">
    <source>
        <dbReference type="PROSITE" id="PS50110"/>
    </source>
</evidence>
<organism evidence="4 5">
    <name type="scientific">Sphingobacterium humi</name>
    <dbReference type="NCBI Taxonomy" id="1796905"/>
    <lineage>
        <taxon>Bacteria</taxon>
        <taxon>Pseudomonadati</taxon>
        <taxon>Bacteroidota</taxon>
        <taxon>Sphingobacteriia</taxon>
        <taxon>Sphingobacteriales</taxon>
        <taxon>Sphingobacteriaceae</taxon>
        <taxon>Sphingobacterium</taxon>
    </lineage>
</organism>
<proteinExistence type="predicted"/>
<dbReference type="InterPro" id="IPR001789">
    <property type="entry name" value="Sig_transdc_resp-reg_receiver"/>
</dbReference>
<dbReference type="InterPro" id="IPR050595">
    <property type="entry name" value="Bact_response_regulator"/>
</dbReference>
<dbReference type="InterPro" id="IPR011006">
    <property type="entry name" value="CheY-like_superfamily"/>
</dbReference>
<keyword evidence="1 2" id="KW-0597">Phosphoprotein</keyword>
<evidence type="ECO:0000313" key="4">
    <source>
        <dbReference type="EMBL" id="MVZ63533.1"/>
    </source>
</evidence>
<keyword evidence="5" id="KW-1185">Reference proteome</keyword>
<dbReference type="RefSeq" id="WP_160370242.1">
    <property type="nucleotide sequence ID" value="NZ_WSQA01000013.1"/>
</dbReference>
<gene>
    <name evidence="4" type="ORF">GQF63_16005</name>
</gene>
<protein>
    <submittedName>
        <fullName evidence="4">Response regulator</fullName>
    </submittedName>
</protein>
<evidence type="ECO:0000313" key="5">
    <source>
        <dbReference type="Proteomes" id="UP000435036"/>
    </source>
</evidence>
<sequence length="120" mass="13569">MKKKTILIFEDDPNVLYIFSLVLEDLGYQVEHSNTSDEVIEKTLKYNPDLILMDNWIPKIGGVEAIRLLKKDPKLKDIPVILISANSSIHELANKAGANGYLAKPFDLDQLEQKVGEYIV</sequence>
<dbReference type="Pfam" id="PF00072">
    <property type="entry name" value="Response_reg"/>
    <property type="match status" value="1"/>
</dbReference>
<dbReference type="PANTHER" id="PTHR44591:SF23">
    <property type="entry name" value="CHEY SUBFAMILY"/>
    <property type="match status" value="1"/>
</dbReference>
<dbReference type="PANTHER" id="PTHR44591">
    <property type="entry name" value="STRESS RESPONSE REGULATOR PROTEIN 1"/>
    <property type="match status" value="1"/>
</dbReference>